<dbReference type="EMBL" id="BQFW01000008">
    <property type="protein sequence ID" value="GJJ73740.1"/>
    <property type="molecule type" value="Genomic_DNA"/>
</dbReference>
<comment type="caution">
    <text evidence="2">The sequence shown here is derived from an EMBL/GenBank/DDBJ whole genome shotgun (WGS) entry which is preliminary data.</text>
</comment>
<keyword evidence="3" id="KW-1185">Reference proteome</keyword>
<accession>A0A9P3HBM0</accession>
<protein>
    <recommendedName>
        <fullName evidence="4">Beta-flanking protein</fullName>
    </recommendedName>
</protein>
<evidence type="ECO:0000313" key="3">
    <source>
        <dbReference type="Proteomes" id="UP000827284"/>
    </source>
</evidence>
<dbReference type="Proteomes" id="UP000827284">
    <property type="component" value="Unassembled WGS sequence"/>
</dbReference>
<evidence type="ECO:0008006" key="4">
    <source>
        <dbReference type="Google" id="ProtNLM"/>
    </source>
</evidence>
<reference evidence="2" key="2">
    <citation type="journal article" date="2022" name="Microbiol. Resour. Announc.">
        <title>Whole-Genome Sequence of Entomortierella parvispora E1425, a Mucoromycotan Fungus Associated with Burkholderiaceae-Related Endosymbiotic Bacteria.</title>
        <authorList>
            <person name="Herlambang A."/>
            <person name="Guo Y."/>
            <person name="Takashima Y."/>
            <person name="Narisawa K."/>
            <person name="Ohta H."/>
            <person name="Nishizawa T."/>
        </authorList>
    </citation>
    <scope>NUCLEOTIDE SEQUENCE</scope>
    <source>
        <strain evidence="2">E1425</strain>
    </source>
</reference>
<name>A0A9P3HBM0_9FUNG</name>
<sequence length="166" mass="16735">MDNSLGNIRDNGVAPPQEHELHAAKAAHEKVYQQGSGDVSDEDLGKAAGVEAYHAYQKQEAVAQSEGESGGGQGQLIQMAMAEAMKLFSGAGGSDKSTVIQSAVAMAMKLFMGHSGAGGGGVSQLMSMFGGGGSSGGSSGGMGDMMGMLGQASQNPQVAGMLKQFF</sequence>
<feature type="region of interest" description="Disordered" evidence="1">
    <location>
        <begin position="1"/>
        <end position="22"/>
    </location>
</feature>
<dbReference type="OrthoDB" id="2290255at2759"/>
<dbReference type="AlphaFoldDB" id="A0A9P3HBM0"/>
<reference evidence="2" key="1">
    <citation type="submission" date="2021-11" db="EMBL/GenBank/DDBJ databases">
        <authorList>
            <person name="Herlambang A."/>
            <person name="Guo Y."/>
            <person name="Takashima Y."/>
            <person name="Nishizawa T."/>
        </authorList>
    </citation>
    <scope>NUCLEOTIDE SEQUENCE</scope>
    <source>
        <strain evidence="2">E1425</strain>
    </source>
</reference>
<proteinExistence type="predicted"/>
<evidence type="ECO:0000313" key="2">
    <source>
        <dbReference type="EMBL" id="GJJ73740.1"/>
    </source>
</evidence>
<gene>
    <name evidence="2" type="ORF">EMPS_06098</name>
</gene>
<organism evidence="2 3">
    <name type="scientific">Entomortierella parvispora</name>
    <dbReference type="NCBI Taxonomy" id="205924"/>
    <lineage>
        <taxon>Eukaryota</taxon>
        <taxon>Fungi</taxon>
        <taxon>Fungi incertae sedis</taxon>
        <taxon>Mucoromycota</taxon>
        <taxon>Mortierellomycotina</taxon>
        <taxon>Mortierellomycetes</taxon>
        <taxon>Mortierellales</taxon>
        <taxon>Mortierellaceae</taxon>
        <taxon>Entomortierella</taxon>
    </lineage>
</organism>
<evidence type="ECO:0000256" key="1">
    <source>
        <dbReference type="SAM" id="MobiDB-lite"/>
    </source>
</evidence>